<dbReference type="InterPro" id="IPR032416">
    <property type="entry name" value="Peptidase_M24_C"/>
</dbReference>
<comment type="similarity">
    <text evidence="1">Belongs to the peptidase M24B family.</text>
</comment>
<sequence>MKVSMSNPTPLSALRNLLIAQGLDGMIVPRADAHQSEDCTPHDNKLAWLTGFSGSAGLALVLRDRALLFVDGRYQVQARAEVDRNDFEIHHLHNEPLAEYLQEQVASGARIAFEPLLMVNSQFETLSATHCELVALDSDPFDVVWQNRPAAPCGIIREMPVEISGERSTQKRARILDELAKQQADYLPITLPDNIAWMLNVRGSDLNMVPVPFSFALLHRTGELEWFVDEKKTQQLPASLLSTLTISPPGEFLARCQQRAAGKRFLVDKDFAPVALRFVIEQHGGDVIWSADPITLMKAHKNETELAGYRECHEQDGAAWVNFLAWLAHEVPLREAAGNPITELEAQEKQRAYRQQQPGFLEQSFNTISASAGNAAMCHYHSSEKTNAPVTTQEMYLNDSGGQYQNGTTDTTRTLAFGPQEPQRRLHYTAVLKGFLSLITLQFPSGTQGHQLDAFTRRALWDLGLDYDHGAGHGVGHQLLIHEQPHRIAKKVNPWPLVAGNIITIEPGYYLAGQYGIRIENQVEIVESRPGFCKFATLTLVPIDLSLVELHLLSEAEKLWIDEYHQQVRETLSPRVESNARPWLFAATAPIRVRAN</sequence>
<dbReference type="InterPro" id="IPR000994">
    <property type="entry name" value="Pept_M24"/>
</dbReference>
<dbReference type="Gene3D" id="3.90.230.10">
    <property type="entry name" value="Creatinase/methionine aminopeptidase superfamily"/>
    <property type="match status" value="1"/>
</dbReference>
<dbReference type="Proteomes" id="UP000008148">
    <property type="component" value="Chromosome"/>
</dbReference>
<feature type="domain" description="Creatinase N-terminal" evidence="5">
    <location>
        <begin position="11"/>
        <end position="135"/>
    </location>
</feature>
<reference evidence="7 8" key="1">
    <citation type="submission" date="2007-08" db="EMBL/GenBank/DDBJ databases">
        <authorList>
            <consortium name="The Citrobacter koseri Genome Sequencing Project"/>
            <person name="McClelland M."/>
            <person name="Sanderson E.K."/>
            <person name="Porwollik S."/>
            <person name="Spieth J."/>
            <person name="Clifton W.S."/>
            <person name="Latreille P."/>
            <person name="Courtney L."/>
            <person name="Wang C."/>
            <person name="Pepin K."/>
            <person name="Bhonagiri V."/>
            <person name="Nash W."/>
            <person name="Johnson M."/>
            <person name="Thiruvilangam P."/>
            <person name="Wilson R."/>
        </authorList>
    </citation>
    <scope>NUCLEOTIDE SEQUENCE [LARGE SCALE GENOMIC DNA]</scope>
    <source>
        <strain evidence="8">ATCC BAA-895 / CDC 4225-83 / SGSC4696</strain>
    </source>
</reference>
<feature type="domain" description="Peptidase M24" evidence="4">
    <location>
        <begin position="308"/>
        <end position="526"/>
    </location>
</feature>
<evidence type="ECO:0008006" key="9">
    <source>
        <dbReference type="Google" id="ProtNLM"/>
    </source>
</evidence>
<dbReference type="PANTHER" id="PTHR43763:SF6">
    <property type="entry name" value="XAA-PRO AMINOPEPTIDASE 1"/>
    <property type="match status" value="1"/>
</dbReference>
<dbReference type="InterPro" id="IPR029149">
    <property type="entry name" value="Creatin/AminoP/Spt16_N"/>
</dbReference>
<dbReference type="Pfam" id="PF16189">
    <property type="entry name" value="Creatinase_N_2"/>
    <property type="match status" value="1"/>
</dbReference>
<feature type="domain" description="Peptidase M24 C-terminal" evidence="6">
    <location>
        <begin position="531"/>
        <end position="591"/>
    </location>
</feature>
<keyword evidence="3" id="KW-0378">Hydrolase</keyword>
<dbReference type="KEGG" id="cko:CKO_00847"/>
<evidence type="ECO:0000259" key="4">
    <source>
        <dbReference type="Pfam" id="PF00557"/>
    </source>
</evidence>
<dbReference type="InterPro" id="IPR050422">
    <property type="entry name" value="X-Pro_aminopeptidase_P"/>
</dbReference>
<dbReference type="Pfam" id="PF00557">
    <property type="entry name" value="Peptidase_M24"/>
    <property type="match status" value="1"/>
</dbReference>
<evidence type="ECO:0000313" key="7">
    <source>
        <dbReference type="EMBL" id="ABV11997.1"/>
    </source>
</evidence>
<evidence type="ECO:0000256" key="1">
    <source>
        <dbReference type="ARBA" id="ARBA00008766"/>
    </source>
</evidence>
<dbReference type="FunFam" id="3.90.230.10:FF:000009">
    <property type="entry name" value="xaa-Pro aminopeptidase 2"/>
    <property type="match status" value="1"/>
</dbReference>
<dbReference type="GO" id="GO:0070006">
    <property type="term" value="F:metalloaminopeptidase activity"/>
    <property type="evidence" value="ECO:0007669"/>
    <property type="project" value="InterPro"/>
</dbReference>
<keyword evidence="8" id="KW-1185">Reference proteome</keyword>
<dbReference type="Gene3D" id="3.40.350.10">
    <property type="entry name" value="Creatinase/prolidase N-terminal domain"/>
    <property type="match status" value="2"/>
</dbReference>
<keyword evidence="2" id="KW-0479">Metal-binding</keyword>
<dbReference type="SUPFAM" id="SSF55920">
    <property type="entry name" value="Creatinase/aminopeptidase"/>
    <property type="match status" value="1"/>
</dbReference>
<evidence type="ECO:0000256" key="3">
    <source>
        <dbReference type="ARBA" id="ARBA00022801"/>
    </source>
</evidence>
<dbReference type="EMBL" id="CP000822">
    <property type="protein sequence ID" value="ABV11997.1"/>
    <property type="molecule type" value="Genomic_DNA"/>
</dbReference>
<dbReference type="InterPro" id="IPR000587">
    <property type="entry name" value="Creatinase_N"/>
</dbReference>
<dbReference type="AlphaFoldDB" id="A8AET4"/>
<evidence type="ECO:0000259" key="5">
    <source>
        <dbReference type="Pfam" id="PF01321"/>
    </source>
</evidence>
<evidence type="ECO:0000313" key="8">
    <source>
        <dbReference type="Proteomes" id="UP000008148"/>
    </source>
</evidence>
<dbReference type="SUPFAM" id="SSF53092">
    <property type="entry name" value="Creatinase/prolidase N-terminal domain"/>
    <property type="match status" value="1"/>
</dbReference>
<dbReference type="InterPro" id="IPR036005">
    <property type="entry name" value="Creatinase/aminopeptidase-like"/>
</dbReference>
<evidence type="ECO:0000256" key="2">
    <source>
        <dbReference type="ARBA" id="ARBA00022723"/>
    </source>
</evidence>
<dbReference type="HOGENOM" id="CLU_011781_2_1_6"/>
<protein>
    <recommendedName>
        <fullName evidence="9">Aminopeptidase</fullName>
    </recommendedName>
</protein>
<dbReference type="Pfam" id="PF01321">
    <property type="entry name" value="Creatinase_N"/>
    <property type="match status" value="1"/>
</dbReference>
<accession>A8AET4</accession>
<evidence type="ECO:0000259" key="6">
    <source>
        <dbReference type="Pfam" id="PF16188"/>
    </source>
</evidence>
<gene>
    <name evidence="7" type="ordered locus">CKO_00847</name>
</gene>
<dbReference type="GO" id="GO:0046872">
    <property type="term" value="F:metal ion binding"/>
    <property type="evidence" value="ECO:0007669"/>
    <property type="project" value="UniProtKB-KW"/>
</dbReference>
<dbReference type="GO" id="GO:0005737">
    <property type="term" value="C:cytoplasm"/>
    <property type="evidence" value="ECO:0007669"/>
    <property type="project" value="UniProtKB-ARBA"/>
</dbReference>
<dbReference type="CDD" id="cd01085">
    <property type="entry name" value="APP"/>
    <property type="match status" value="1"/>
</dbReference>
<dbReference type="Pfam" id="PF16188">
    <property type="entry name" value="Peptidase_M24_C"/>
    <property type="match status" value="1"/>
</dbReference>
<dbReference type="InterPro" id="IPR033740">
    <property type="entry name" value="Pept_M24B"/>
</dbReference>
<dbReference type="PANTHER" id="PTHR43763">
    <property type="entry name" value="XAA-PRO AMINOPEPTIDASE 1"/>
    <property type="match status" value="1"/>
</dbReference>
<proteinExistence type="inferred from homology"/>
<organism evidence="7 8">
    <name type="scientific">Citrobacter koseri (strain ATCC BAA-895 / CDC 4225-83 / SGSC4696)</name>
    <dbReference type="NCBI Taxonomy" id="290338"/>
    <lineage>
        <taxon>Bacteria</taxon>
        <taxon>Pseudomonadati</taxon>
        <taxon>Pseudomonadota</taxon>
        <taxon>Gammaproteobacteria</taxon>
        <taxon>Enterobacterales</taxon>
        <taxon>Enterobacteriaceae</taxon>
        <taxon>Citrobacter</taxon>
    </lineage>
</organism>
<name>A8AET4_CITK8</name>
<dbReference type="STRING" id="290338.CKO_00847"/>